<feature type="compositionally biased region" description="Basic residues" evidence="1">
    <location>
        <begin position="89"/>
        <end position="99"/>
    </location>
</feature>
<dbReference type="AlphaFoldDB" id="A0AAV7FEM7"/>
<dbReference type="SUPFAM" id="SSF81383">
    <property type="entry name" value="F-box domain"/>
    <property type="match status" value="1"/>
</dbReference>
<feature type="transmembrane region" description="Helical" evidence="2">
    <location>
        <begin position="410"/>
        <end position="429"/>
    </location>
</feature>
<evidence type="ECO:0000256" key="1">
    <source>
        <dbReference type="SAM" id="MobiDB-lite"/>
    </source>
</evidence>
<accession>A0AAV7FEM7</accession>
<dbReference type="EMBL" id="JAINDJ010000002">
    <property type="protein sequence ID" value="KAG9459034.1"/>
    <property type="molecule type" value="Genomic_DNA"/>
</dbReference>
<comment type="caution">
    <text evidence="4">The sequence shown here is derived from an EMBL/GenBank/DDBJ whole genome shotgun (WGS) entry which is preliminary data.</text>
</comment>
<reference evidence="4 5" key="1">
    <citation type="submission" date="2021-07" db="EMBL/GenBank/DDBJ databases">
        <title>The Aristolochia fimbriata genome: insights into angiosperm evolution, floral development and chemical biosynthesis.</title>
        <authorList>
            <person name="Jiao Y."/>
        </authorList>
    </citation>
    <scope>NUCLEOTIDE SEQUENCE [LARGE SCALE GENOMIC DNA]</scope>
    <source>
        <strain evidence="4">IBCAS-2021</strain>
        <tissue evidence="4">Leaf</tissue>
    </source>
</reference>
<keyword evidence="2" id="KW-0472">Membrane</keyword>
<proteinExistence type="predicted"/>
<keyword evidence="2" id="KW-0812">Transmembrane</keyword>
<name>A0AAV7FEM7_ARIFI</name>
<dbReference type="PROSITE" id="PS50181">
    <property type="entry name" value="FBOX"/>
    <property type="match status" value="1"/>
</dbReference>
<organism evidence="4 5">
    <name type="scientific">Aristolochia fimbriata</name>
    <name type="common">White veined hardy Dutchman's pipe vine</name>
    <dbReference type="NCBI Taxonomy" id="158543"/>
    <lineage>
        <taxon>Eukaryota</taxon>
        <taxon>Viridiplantae</taxon>
        <taxon>Streptophyta</taxon>
        <taxon>Embryophyta</taxon>
        <taxon>Tracheophyta</taxon>
        <taxon>Spermatophyta</taxon>
        <taxon>Magnoliopsida</taxon>
        <taxon>Magnoliidae</taxon>
        <taxon>Piperales</taxon>
        <taxon>Aristolochiaceae</taxon>
        <taxon>Aristolochia</taxon>
    </lineage>
</organism>
<dbReference type="Pfam" id="PF12937">
    <property type="entry name" value="F-box-like"/>
    <property type="match status" value="1"/>
</dbReference>
<feature type="domain" description="F-box" evidence="3">
    <location>
        <begin position="115"/>
        <end position="159"/>
    </location>
</feature>
<dbReference type="PANTHER" id="PTHR33736:SF13">
    <property type="entry name" value="OS11G0155100 PROTEIN"/>
    <property type="match status" value="1"/>
</dbReference>
<evidence type="ECO:0000313" key="4">
    <source>
        <dbReference type="EMBL" id="KAG9459034.1"/>
    </source>
</evidence>
<dbReference type="InterPro" id="IPR036047">
    <property type="entry name" value="F-box-like_dom_sf"/>
</dbReference>
<evidence type="ECO:0000313" key="5">
    <source>
        <dbReference type="Proteomes" id="UP000825729"/>
    </source>
</evidence>
<keyword evidence="5" id="KW-1185">Reference proteome</keyword>
<keyword evidence="2" id="KW-1133">Transmembrane helix</keyword>
<dbReference type="InterPro" id="IPR045283">
    <property type="entry name" value="AT3G44326-like"/>
</dbReference>
<protein>
    <recommendedName>
        <fullName evidence="3">F-box domain-containing protein</fullName>
    </recommendedName>
</protein>
<dbReference type="Proteomes" id="UP000825729">
    <property type="component" value="Unassembled WGS sequence"/>
</dbReference>
<sequence length="430" mass="48267">MENFIRPQYRQDYLHTTENSFNLDPLYLRCSQQGNLDFRNKLNPVFILYTAVVKIQRQCFVNGENLGIDFFMGEISRLVRASAIYKEPHKRLSPPRRRGTGMEPEARIEEGERRPPELMDLPSDVLVRILGLLDGPTLASATSASSYLHSLSNPLWRELCRANWPSTVDPRVSSLLRRGFHSLFSDAFPGLCPLHPPAPRPTSADRLFSAVDLRCGGALVFSRVVETETQSGWFLSSPFRIDALDGSELPPAAKAASPLSPSYKSLEAELTLSWVVIDPAGGRAADFSSRRPVSVQRHWLTGEIQVRFAIILERVPAGSSVAEPVQVGILVTCDGGGEDEHVREVSLQVEDVEGMSLNGEDTLVVLQDVMEGHRRKKKEDEEEEEMLRYMQFLEQKRVNKEKKMTKEGRLDMACVLVGLLMFAAFCAFLF</sequence>
<feature type="region of interest" description="Disordered" evidence="1">
    <location>
        <begin position="89"/>
        <end position="112"/>
    </location>
</feature>
<dbReference type="PANTHER" id="PTHR33736">
    <property type="entry name" value="F-BOX PROTEIN-RELATED"/>
    <property type="match status" value="1"/>
</dbReference>
<evidence type="ECO:0000259" key="3">
    <source>
        <dbReference type="PROSITE" id="PS50181"/>
    </source>
</evidence>
<dbReference type="InterPro" id="IPR001810">
    <property type="entry name" value="F-box_dom"/>
</dbReference>
<gene>
    <name evidence="4" type="ORF">H6P81_003542</name>
</gene>
<evidence type="ECO:0000256" key="2">
    <source>
        <dbReference type="SAM" id="Phobius"/>
    </source>
</evidence>